<feature type="domain" description="Transcription regulator PadR N-terminal" evidence="2">
    <location>
        <begin position="191"/>
        <end position="262"/>
    </location>
</feature>
<name>A0A931C7D4_9ACTN</name>
<keyword evidence="4" id="KW-1185">Reference proteome</keyword>
<dbReference type="Pfam" id="PF03551">
    <property type="entry name" value="PadR"/>
    <property type="match status" value="1"/>
</dbReference>
<dbReference type="InterPro" id="IPR005149">
    <property type="entry name" value="Tscrpt_reg_PadR_N"/>
</dbReference>
<evidence type="ECO:0000313" key="4">
    <source>
        <dbReference type="Proteomes" id="UP000598146"/>
    </source>
</evidence>
<dbReference type="PANTHER" id="PTHR33169">
    <property type="entry name" value="PADR-FAMILY TRANSCRIPTIONAL REGULATOR"/>
    <property type="match status" value="1"/>
</dbReference>
<feature type="region of interest" description="Disordered" evidence="1">
    <location>
        <begin position="67"/>
        <end position="124"/>
    </location>
</feature>
<dbReference type="InterPro" id="IPR036388">
    <property type="entry name" value="WH-like_DNA-bd_sf"/>
</dbReference>
<dbReference type="Gene3D" id="1.10.10.10">
    <property type="entry name" value="Winged helix-like DNA-binding domain superfamily/Winged helix DNA-binding domain"/>
    <property type="match status" value="1"/>
</dbReference>
<sequence>MPDGPAVELGGDRRGEDRAVREPGVAAPGLVDRLRLGERVLPLLHGRGEAALRRLLGDTERVADVLPRISGGSAGDDRRGQQPFSVGDHAGRLPHQGRLGPAVRGDEGPGRVGEFTSDRRQHDERTGVVGVGGIGVDLGPHIVTVRHGVRLRLTIGVCQVPPDPCVARYCGYVSEEPSTTALLRGTLEYCVLALLDKQEMYSLELVRTVSDELRLTTSEGAMYPLLSRLRRAGRIASGWRESSSGPPRRYYTLTPTGRLALDQFRVQWTTFRSGVDRILGTEQR</sequence>
<comment type="caution">
    <text evidence="3">The sequence shown here is derived from an EMBL/GenBank/DDBJ whole genome shotgun (WGS) entry which is preliminary data.</text>
</comment>
<organism evidence="3 4">
    <name type="scientific">Actinoplanes aureus</name>
    <dbReference type="NCBI Taxonomy" id="2792083"/>
    <lineage>
        <taxon>Bacteria</taxon>
        <taxon>Bacillati</taxon>
        <taxon>Actinomycetota</taxon>
        <taxon>Actinomycetes</taxon>
        <taxon>Micromonosporales</taxon>
        <taxon>Micromonosporaceae</taxon>
        <taxon>Actinoplanes</taxon>
    </lineage>
</organism>
<proteinExistence type="predicted"/>
<protein>
    <submittedName>
        <fullName evidence="3">PadR family transcriptional regulator</fullName>
    </submittedName>
</protein>
<dbReference type="InterPro" id="IPR052509">
    <property type="entry name" value="Metal_resp_DNA-bind_regulator"/>
</dbReference>
<reference evidence="3" key="1">
    <citation type="submission" date="2020-11" db="EMBL/GenBank/DDBJ databases">
        <title>Isolation and identification of active actinomycetes.</title>
        <authorList>
            <person name="Sun X."/>
        </authorList>
    </citation>
    <scope>NUCLEOTIDE SEQUENCE</scope>
    <source>
        <strain evidence="3">NEAU-A11</strain>
    </source>
</reference>
<accession>A0A931C7D4</accession>
<evidence type="ECO:0000259" key="2">
    <source>
        <dbReference type="Pfam" id="PF03551"/>
    </source>
</evidence>
<dbReference type="PANTHER" id="PTHR33169:SF14">
    <property type="entry name" value="TRANSCRIPTIONAL REGULATOR RV3488"/>
    <property type="match status" value="1"/>
</dbReference>
<evidence type="ECO:0000313" key="3">
    <source>
        <dbReference type="EMBL" id="MBG0560838.1"/>
    </source>
</evidence>
<feature type="region of interest" description="Disordered" evidence="1">
    <location>
        <begin position="1"/>
        <end position="20"/>
    </location>
</feature>
<dbReference type="AlphaFoldDB" id="A0A931C7D4"/>
<dbReference type="SUPFAM" id="SSF46785">
    <property type="entry name" value="Winged helix' DNA-binding domain"/>
    <property type="match status" value="1"/>
</dbReference>
<gene>
    <name evidence="3" type="ORF">I4J89_05100</name>
</gene>
<dbReference type="Proteomes" id="UP000598146">
    <property type="component" value="Unassembled WGS sequence"/>
</dbReference>
<feature type="compositionally biased region" description="Basic and acidic residues" evidence="1">
    <location>
        <begin position="10"/>
        <end position="20"/>
    </location>
</feature>
<dbReference type="EMBL" id="JADQTO010000002">
    <property type="protein sequence ID" value="MBG0560838.1"/>
    <property type="molecule type" value="Genomic_DNA"/>
</dbReference>
<evidence type="ECO:0000256" key="1">
    <source>
        <dbReference type="SAM" id="MobiDB-lite"/>
    </source>
</evidence>
<dbReference type="InterPro" id="IPR036390">
    <property type="entry name" value="WH_DNA-bd_sf"/>
</dbReference>